<proteinExistence type="predicted"/>
<evidence type="ECO:0000259" key="1">
    <source>
        <dbReference type="Pfam" id="PF12697"/>
    </source>
</evidence>
<organism evidence="2 3">
    <name type="scientific">Dacryopinax primogenitus (strain DJM 731)</name>
    <name type="common">Brown rot fungus</name>
    <dbReference type="NCBI Taxonomy" id="1858805"/>
    <lineage>
        <taxon>Eukaryota</taxon>
        <taxon>Fungi</taxon>
        <taxon>Dikarya</taxon>
        <taxon>Basidiomycota</taxon>
        <taxon>Agaricomycotina</taxon>
        <taxon>Dacrymycetes</taxon>
        <taxon>Dacrymycetales</taxon>
        <taxon>Dacrymycetaceae</taxon>
        <taxon>Dacryopinax</taxon>
    </lineage>
</organism>
<dbReference type="EMBL" id="JH795879">
    <property type="protein sequence ID" value="EJT96892.1"/>
    <property type="molecule type" value="Genomic_DNA"/>
</dbReference>
<dbReference type="AlphaFoldDB" id="M5FZG4"/>
<keyword evidence="3" id="KW-1185">Reference proteome</keyword>
<feature type="domain" description="AB hydrolase-1" evidence="1">
    <location>
        <begin position="38"/>
        <end position="319"/>
    </location>
</feature>
<evidence type="ECO:0000313" key="2">
    <source>
        <dbReference type="EMBL" id="EJT96892.1"/>
    </source>
</evidence>
<dbReference type="Gene3D" id="3.40.50.1820">
    <property type="entry name" value="alpha/beta hydrolase"/>
    <property type="match status" value="1"/>
</dbReference>
<dbReference type="InterPro" id="IPR029058">
    <property type="entry name" value="AB_hydrolase_fold"/>
</dbReference>
<sequence>MPASWSTAELGVLYPGDQPVHLRYLDTSGDKTDSSNTIIALHGVGFNSNIWNRWIPLLADTRLIALNRRGYSGSGPIHQPTGTTPQDPTEPWGRYVLDLVAFIKYTAEVLKVPPKRSDGTGGIVLLAWSKGNGPAISFLGLLSQGITPPFELNGIPRSAFEPYMDVIKSHLKSVILFEPPGVLVGIPLPESISGLWNMNTPPEERAKVFMAGCIGSLPEDAQPCAQQAAAIGDTLATGLDGDIMPAQDMKVVAQMAKIALENIPPWLSVGLIYGTGTWETCTDCAAWITPLWNGKPNTAIKILQGTGHFLMATDPEVFNTAVGGMMKQLEGLAQNPRSA</sequence>
<gene>
    <name evidence="2" type="ORF">DACRYDRAFT_119715</name>
</gene>
<dbReference type="Pfam" id="PF12697">
    <property type="entry name" value="Abhydrolase_6"/>
    <property type="match status" value="1"/>
</dbReference>
<protein>
    <recommendedName>
        <fullName evidence="1">AB hydrolase-1 domain-containing protein</fullName>
    </recommendedName>
</protein>
<dbReference type="HOGENOM" id="CLU_071631_0_0_1"/>
<dbReference type="Proteomes" id="UP000030653">
    <property type="component" value="Unassembled WGS sequence"/>
</dbReference>
<name>M5FZG4_DACPD</name>
<dbReference type="RefSeq" id="XP_040623790.1">
    <property type="nucleotide sequence ID" value="XM_040770846.1"/>
</dbReference>
<dbReference type="InterPro" id="IPR000073">
    <property type="entry name" value="AB_hydrolase_1"/>
</dbReference>
<dbReference type="SUPFAM" id="SSF53474">
    <property type="entry name" value="alpha/beta-Hydrolases"/>
    <property type="match status" value="1"/>
</dbReference>
<evidence type="ECO:0000313" key="3">
    <source>
        <dbReference type="Proteomes" id="UP000030653"/>
    </source>
</evidence>
<dbReference type="OrthoDB" id="3251587at2759"/>
<accession>M5FZG4</accession>
<dbReference type="GeneID" id="63685908"/>
<reference evidence="2 3" key="1">
    <citation type="journal article" date="2012" name="Science">
        <title>The Paleozoic origin of enzymatic lignin decomposition reconstructed from 31 fungal genomes.</title>
        <authorList>
            <person name="Floudas D."/>
            <person name="Binder M."/>
            <person name="Riley R."/>
            <person name="Barry K."/>
            <person name="Blanchette R.A."/>
            <person name="Henrissat B."/>
            <person name="Martinez A.T."/>
            <person name="Otillar R."/>
            <person name="Spatafora J.W."/>
            <person name="Yadav J.S."/>
            <person name="Aerts A."/>
            <person name="Benoit I."/>
            <person name="Boyd A."/>
            <person name="Carlson A."/>
            <person name="Copeland A."/>
            <person name="Coutinho P.M."/>
            <person name="de Vries R.P."/>
            <person name="Ferreira P."/>
            <person name="Findley K."/>
            <person name="Foster B."/>
            <person name="Gaskell J."/>
            <person name="Glotzer D."/>
            <person name="Gorecki P."/>
            <person name="Heitman J."/>
            <person name="Hesse C."/>
            <person name="Hori C."/>
            <person name="Igarashi K."/>
            <person name="Jurgens J.A."/>
            <person name="Kallen N."/>
            <person name="Kersten P."/>
            <person name="Kohler A."/>
            <person name="Kuees U."/>
            <person name="Kumar T.K.A."/>
            <person name="Kuo A."/>
            <person name="LaButti K."/>
            <person name="Larrondo L.F."/>
            <person name="Lindquist E."/>
            <person name="Ling A."/>
            <person name="Lombard V."/>
            <person name="Lucas S."/>
            <person name="Lundell T."/>
            <person name="Martin R."/>
            <person name="McLaughlin D.J."/>
            <person name="Morgenstern I."/>
            <person name="Morin E."/>
            <person name="Murat C."/>
            <person name="Nagy L.G."/>
            <person name="Nolan M."/>
            <person name="Ohm R.A."/>
            <person name="Patyshakuliyeva A."/>
            <person name="Rokas A."/>
            <person name="Ruiz-Duenas F.J."/>
            <person name="Sabat G."/>
            <person name="Salamov A."/>
            <person name="Samejima M."/>
            <person name="Schmutz J."/>
            <person name="Slot J.C."/>
            <person name="St John F."/>
            <person name="Stenlid J."/>
            <person name="Sun H."/>
            <person name="Sun S."/>
            <person name="Syed K."/>
            <person name="Tsang A."/>
            <person name="Wiebenga A."/>
            <person name="Young D."/>
            <person name="Pisabarro A."/>
            <person name="Eastwood D.C."/>
            <person name="Martin F."/>
            <person name="Cullen D."/>
            <person name="Grigoriev I.V."/>
            <person name="Hibbett D.S."/>
        </authorList>
    </citation>
    <scope>NUCLEOTIDE SEQUENCE [LARGE SCALE GENOMIC DNA]</scope>
    <source>
        <strain evidence="2 3">DJM-731 SS1</strain>
    </source>
</reference>